<comment type="caution">
    <text evidence="2">The sequence shown here is derived from an EMBL/GenBank/DDBJ whole genome shotgun (WGS) entry which is preliminary data.</text>
</comment>
<dbReference type="Proteomes" id="UP000824076">
    <property type="component" value="Unassembled WGS sequence"/>
</dbReference>
<organism evidence="2 3">
    <name type="scientific">Candidatus Limisoma intestinavium</name>
    <dbReference type="NCBI Taxonomy" id="2840856"/>
    <lineage>
        <taxon>Bacteria</taxon>
        <taxon>Pseudomonadati</taxon>
        <taxon>Bacteroidota</taxon>
        <taxon>Bacteroidia</taxon>
        <taxon>Bacteroidales</taxon>
        <taxon>Candidatus Limisoma</taxon>
    </lineage>
</organism>
<dbReference type="EMBL" id="DVMS01000034">
    <property type="protein sequence ID" value="HIU38306.1"/>
    <property type="molecule type" value="Genomic_DNA"/>
</dbReference>
<evidence type="ECO:0000313" key="2">
    <source>
        <dbReference type="EMBL" id="HIU38306.1"/>
    </source>
</evidence>
<proteinExistence type="predicted"/>
<gene>
    <name evidence="2" type="ORF">IAD18_01405</name>
</gene>
<dbReference type="InterPro" id="IPR046226">
    <property type="entry name" value="DUF6259"/>
</dbReference>
<evidence type="ECO:0000313" key="3">
    <source>
        <dbReference type="Proteomes" id="UP000824076"/>
    </source>
</evidence>
<evidence type="ECO:0000259" key="1">
    <source>
        <dbReference type="Pfam" id="PF19773"/>
    </source>
</evidence>
<reference evidence="2" key="2">
    <citation type="journal article" date="2021" name="PeerJ">
        <title>Extensive microbial diversity within the chicken gut microbiome revealed by metagenomics and culture.</title>
        <authorList>
            <person name="Gilroy R."/>
            <person name="Ravi A."/>
            <person name="Getino M."/>
            <person name="Pursley I."/>
            <person name="Horton D.L."/>
            <person name="Alikhan N.F."/>
            <person name="Baker D."/>
            <person name="Gharbi K."/>
            <person name="Hall N."/>
            <person name="Watson M."/>
            <person name="Adriaenssens E.M."/>
            <person name="Foster-Nyarko E."/>
            <person name="Jarju S."/>
            <person name="Secka A."/>
            <person name="Antonio M."/>
            <person name="Oren A."/>
            <person name="Chaudhuri R.R."/>
            <person name="La Ragione R."/>
            <person name="Hildebrand F."/>
            <person name="Pallen M.J."/>
        </authorList>
    </citation>
    <scope>NUCLEOTIDE SEQUENCE</scope>
    <source>
        <strain evidence="2">17073</strain>
    </source>
</reference>
<protein>
    <recommendedName>
        <fullName evidence="1">DUF6259 domain-containing protein</fullName>
    </recommendedName>
</protein>
<reference evidence="2" key="1">
    <citation type="submission" date="2020-10" db="EMBL/GenBank/DDBJ databases">
        <authorList>
            <person name="Gilroy R."/>
        </authorList>
    </citation>
    <scope>NUCLEOTIDE SEQUENCE</scope>
    <source>
        <strain evidence="2">17073</strain>
    </source>
</reference>
<accession>A0A9D1LGW0</accession>
<dbReference type="Pfam" id="PF19773">
    <property type="entry name" value="DUF6259"/>
    <property type="match status" value="1"/>
</dbReference>
<name>A0A9D1LGW0_9BACT</name>
<sequence>MRNSLIILFAVGALSFSHAETRIVKDAAGVGLDNGKVAVTFSNGKVFDILSLKLSGEELVSKGRNQTPWSLTYKGAQGETPEIDPRYAVYEGCSEESTDTSKTLVFRWNQRLRYDGNPYLVEMRVTVADDADLIQWNLSASVPDGWVVTAFKFPNIAVAAPDSARVITPGGWGNEYQLKKSGNYEANYPSWSASMQMMMLDWDKGAFYYSPEDRNACGKMMRARETGGAVVFSTEVTASYGWTKNCRFEVPWTVVTGLHPKGWSEAALTWYRPFALSTSWGCKTLEERDIPEWMVEKDLWMRAKYLGDTTVTAVNKAIDYFGENICFHWYFWHHHAYDSHYPDYFPAQPEFEPIIRQVQSRNCQVMPYINGRLWDPGTESYVDRNGKDASCRRLDGTLYTEIYPTSIVPNTVTCPSSPIWKNVILELADRIQNELHTNGLYIDQIAAAAPYPCYAPNHPHPAGGGEFWYHSYRDMMAELRRDHLKPGNVVFSEENAECYIPSFDILLTVNTPHSPECRIVPLYPLIYSDRVLTCAYTYTPYTDVRQGEFRYQNMQCFLYGSQLGWVDPRLLWVDEKSEYEARFLRNLTELRRGQHDVFIGGRYLREFIPEGDNPIVDVPTFGRDYMVKGAEWQAPDGRRVMYVVNSDSRPHEVTLPTGEKIKLDPISGKRIDLKN</sequence>
<feature type="domain" description="DUF6259" evidence="1">
    <location>
        <begin position="248"/>
        <end position="538"/>
    </location>
</feature>
<dbReference type="AlphaFoldDB" id="A0A9D1LGW0"/>